<dbReference type="Pfam" id="PF09838">
    <property type="entry name" value="DUF2065"/>
    <property type="match status" value="1"/>
</dbReference>
<reference evidence="2 4" key="1">
    <citation type="journal article" date="2015" name="BMC Genomics">
        <title>Genome mining reveals unlocked bioactive potential of marine Gram-negative bacteria.</title>
        <authorList>
            <person name="Machado H."/>
            <person name="Sonnenschein E.C."/>
            <person name="Melchiorsen J."/>
            <person name="Gram L."/>
        </authorList>
    </citation>
    <scope>NUCLEOTIDE SEQUENCE [LARGE SCALE GENOMIC DNA]</scope>
    <source>
        <strain evidence="2 4">S3137</strain>
    </source>
</reference>
<dbReference type="PATRIC" id="fig|151081.8.peg.1619"/>
<dbReference type="eggNOG" id="COG3242">
    <property type="taxonomic scope" value="Bacteria"/>
</dbReference>
<proteinExistence type="predicted"/>
<keyword evidence="4" id="KW-1185">Reference proteome</keyword>
<dbReference type="AlphaFoldDB" id="A0A0F4Q240"/>
<accession>A0A0F4Q240</accession>
<reference evidence="3" key="4">
    <citation type="submission" date="2019-09" db="EMBL/GenBank/DDBJ databases">
        <title>Co-occurence of chitin degradation, pigmentation and bioactivity in marine Pseudoalteromonas.</title>
        <authorList>
            <person name="Sonnenschein E.C."/>
            <person name="Bech P.K."/>
        </authorList>
    </citation>
    <scope>NUCLEOTIDE SEQUENCE</scope>
    <source>
        <strain evidence="3">S2897</strain>
    </source>
</reference>
<sequence length="64" mass="7117">MSWQLLVSAFALMLIFEGLGPALFPKKWRAYMAQLASSDERTLKVVGIILILTGALVFHLINLV</sequence>
<dbReference type="EMBL" id="JXXZ01000002">
    <property type="protein sequence ID" value="KJZ01781.1"/>
    <property type="molecule type" value="Genomic_DNA"/>
</dbReference>
<organism evidence="2 4">
    <name type="scientific">Pseudoalteromonas ruthenica</name>
    <dbReference type="NCBI Taxonomy" id="151081"/>
    <lineage>
        <taxon>Bacteria</taxon>
        <taxon>Pseudomonadati</taxon>
        <taxon>Pseudomonadota</taxon>
        <taxon>Gammaproteobacteria</taxon>
        <taxon>Alteromonadales</taxon>
        <taxon>Pseudoalteromonadaceae</taxon>
        <taxon>Pseudoalteromonas</taxon>
    </lineage>
</organism>
<dbReference type="GeneID" id="58227297"/>
<dbReference type="PANTHER" id="PTHR38602">
    <property type="entry name" value="INNER MEMBRANE PROTEIN-RELATED"/>
    <property type="match status" value="1"/>
</dbReference>
<keyword evidence="1" id="KW-1133">Transmembrane helix</keyword>
<evidence type="ECO:0000313" key="4">
    <source>
        <dbReference type="Proteomes" id="UP000033664"/>
    </source>
</evidence>
<dbReference type="OrthoDB" id="9182237at2"/>
<evidence type="ECO:0000313" key="5">
    <source>
        <dbReference type="Proteomes" id="UP000305874"/>
    </source>
</evidence>
<keyword evidence="1" id="KW-0472">Membrane</keyword>
<dbReference type="InterPro" id="IPR019201">
    <property type="entry name" value="DUF2065"/>
</dbReference>
<dbReference type="EMBL" id="PNCG01000001">
    <property type="protein sequence ID" value="TMP88788.1"/>
    <property type="molecule type" value="Genomic_DNA"/>
</dbReference>
<evidence type="ECO:0000313" key="2">
    <source>
        <dbReference type="EMBL" id="KJZ01781.1"/>
    </source>
</evidence>
<feature type="transmembrane region" description="Helical" evidence="1">
    <location>
        <begin position="45"/>
        <end position="63"/>
    </location>
</feature>
<name>A0A0F4Q240_9GAMM</name>
<evidence type="ECO:0000256" key="1">
    <source>
        <dbReference type="SAM" id="Phobius"/>
    </source>
</evidence>
<evidence type="ECO:0000313" key="3">
    <source>
        <dbReference type="EMBL" id="TMP88788.1"/>
    </source>
</evidence>
<reference evidence="5" key="3">
    <citation type="submission" date="2019-06" db="EMBL/GenBank/DDBJ databases">
        <title>Co-occurence of chitin degradation, pigmentation and bioactivity in marine Pseudoalteromonas.</title>
        <authorList>
            <person name="Sonnenschein E.C."/>
            <person name="Bech P.K."/>
        </authorList>
    </citation>
    <scope>NUCLEOTIDE SEQUENCE [LARGE SCALE GENOMIC DNA]</scope>
    <source>
        <strain evidence="5">S2897</strain>
    </source>
</reference>
<keyword evidence="1" id="KW-0812">Transmembrane</keyword>
<dbReference type="Proteomes" id="UP000033664">
    <property type="component" value="Unassembled WGS sequence"/>
</dbReference>
<gene>
    <name evidence="3" type="ORF">CWC05_00080</name>
    <name evidence="2" type="ORF">TW72_02210</name>
</gene>
<protein>
    <submittedName>
        <fullName evidence="3">DUF2065 domain-containing protein</fullName>
    </submittedName>
    <submittedName>
        <fullName evidence="2">Membrane protein</fullName>
    </submittedName>
</protein>
<dbReference type="Proteomes" id="UP000305874">
    <property type="component" value="Unassembled WGS sequence"/>
</dbReference>
<reference evidence="3 5" key="2">
    <citation type="submission" date="2017-12" db="EMBL/GenBank/DDBJ databases">
        <authorList>
            <person name="Paulsen S."/>
            <person name="Gram L.K."/>
        </authorList>
    </citation>
    <scope>NUCLEOTIDE SEQUENCE [LARGE SCALE GENOMIC DNA]</scope>
    <source>
        <strain evidence="3 5">S2897</strain>
    </source>
</reference>
<dbReference type="PANTHER" id="PTHR38602:SF1">
    <property type="entry name" value="INNER MEMBRANE PROTEIN"/>
    <property type="match status" value="1"/>
</dbReference>
<dbReference type="RefSeq" id="WP_045979187.1">
    <property type="nucleotide sequence ID" value="NZ_CP023396.1"/>
</dbReference>
<dbReference type="STRING" id="151081.TW72_02210"/>
<comment type="caution">
    <text evidence="2">The sequence shown here is derived from an EMBL/GenBank/DDBJ whole genome shotgun (WGS) entry which is preliminary data.</text>
</comment>